<dbReference type="Pfam" id="PF04564">
    <property type="entry name" value="U-box"/>
    <property type="match status" value="1"/>
</dbReference>
<dbReference type="AlphaFoldDB" id="A0A6A3ASF4"/>
<keyword evidence="6" id="KW-0833">Ubl conjugation pathway</keyword>
<keyword evidence="11" id="KW-1185">Reference proteome</keyword>
<feature type="repeat" description="ARM" evidence="7">
    <location>
        <begin position="305"/>
        <end position="342"/>
    </location>
</feature>
<dbReference type="SUPFAM" id="SSF48371">
    <property type="entry name" value="ARM repeat"/>
    <property type="match status" value="1"/>
</dbReference>
<dbReference type="InterPro" id="IPR016024">
    <property type="entry name" value="ARM-type_fold"/>
</dbReference>
<dbReference type="EMBL" id="VEPZ02000962">
    <property type="protein sequence ID" value="KAE8707621.1"/>
    <property type="molecule type" value="Genomic_DNA"/>
</dbReference>
<organism evidence="10 11">
    <name type="scientific">Hibiscus syriacus</name>
    <name type="common">Rose of Sharon</name>
    <dbReference type="NCBI Taxonomy" id="106335"/>
    <lineage>
        <taxon>Eukaryota</taxon>
        <taxon>Viridiplantae</taxon>
        <taxon>Streptophyta</taxon>
        <taxon>Embryophyta</taxon>
        <taxon>Tracheophyta</taxon>
        <taxon>Spermatophyta</taxon>
        <taxon>Magnoliopsida</taxon>
        <taxon>eudicotyledons</taxon>
        <taxon>Gunneridae</taxon>
        <taxon>Pentapetalae</taxon>
        <taxon>rosids</taxon>
        <taxon>malvids</taxon>
        <taxon>Malvales</taxon>
        <taxon>Malvaceae</taxon>
        <taxon>Malvoideae</taxon>
        <taxon>Hibiscus</taxon>
    </lineage>
</organism>
<dbReference type="PROSITE" id="PS51698">
    <property type="entry name" value="U_BOX"/>
    <property type="match status" value="1"/>
</dbReference>
<evidence type="ECO:0000259" key="9">
    <source>
        <dbReference type="PROSITE" id="PS51698"/>
    </source>
</evidence>
<evidence type="ECO:0000256" key="4">
    <source>
        <dbReference type="ARBA" id="ARBA00022679"/>
    </source>
</evidence>
<gene>
    <name evidence="10" type="ORF">F3Y22_tig00110379pilonHSYRG00044</name>
</gene>
<evidence type="ECO:0000256" key="1">
    <source>
        <dbReference type="ARBA" id="ARBA00000900"/>
    </source>
</evidence>
<comment type="caution">
    <text evidence="10">The sequence shown here is derived from an EMBL/GenBank/DDBJ whole genome shotgun (WGS) entry which is preliminary data.</text>
</comment>
<evidence type="ECO:0000313" key="10">
    <source>
        <dbReference type="EMBL" id="KAE8707621.1"/>
    </source>
</evidence>
<feature type="region of interest" description="Disordered" evidence="8">
    <location>
        <begin position="439"/>
        <end position="484"/>
    </location>
</feature>
<comment type="pathway">
    <text evidence="2">Protein modification; protein ubiquitination.</text>
</comment>
<dbReference type="SUPFAM" id="SSF57850">
    <property type="entry name" value="RING/U-box"/>
    <property type="match status" value="1"/>
</dbReference>
<dbReference type="PROSITE" id="PS50176">
    <property type="entry name" value="ARM_REPEAT"/>
    <property type="match status" value="1"/>
</dbReference>
<dbReference type="Gene3D" id="1.25.10.10">
    <property type="entry name" value="Leucine-rich Repeat Variant"/>
    <property type="match status" value="1"/>
</dbReference>
<feature type="compositionally biased region" description="Gly residues" evidence="8">
    <location>
        <begin position="475"/>
        <end position="484"/>
    </location>
</feature>
<evidence type="ECO:0000256" key="5">
    <source>
        <dbReference type="ARBA" id="ARBA00022737"/>
    </source>
</evidence>
<evidence type="ECO:0000256" key="8">
    <source>
        <dbReference type="SAM" id="MobiDB-lite"/>
    </source>
</evidence>
<evidence type="ECO:0000256" key="3">
    <source>
        <dbReference type="ARBA" id="ARBA00012483"/>
    </source>
</evidence>
<dbReference type="EC" id="2.3.2.27" evidence="3"/>
<protein>
    <recommendedName>
        <fullName evidence="3">RING-type E3 ubiquitin transferase</fullName>
        <ecNumber evidence="3">2.3.2.27</ecNumber>
    </recommendedName>
</protein>
<feature type="compositionally biased region" description="Acidic residues" evidence="8">
    <location>
        <begin position="450"/>
        <end position="468"/>
    </location>
</feature>
<feature type="domain" description="U-box" evidence="9">
    <location>
        <begin position="68"/>
        <end position="142"/>
    </location>
</feature>
<dbReference type="GO" id="GO:0016567">
    <property type="term" value="P:protein ubiquitination"/>
    <property type="evidence" value="ECO:0007669"/>
    <property type="project" value="UniProtKB-UniPathway"/>
</dbReference>
<dbReference type="UniPathway" id="UPA00143"/>
<dbReference type="InterPro" id="IPR013083">
    <property type="entry name" value="Znf_RING/FYVE/PHD"/>
</dbReference>
<evidence type="ECO:0000313" key="11">
    <source>
        <dbReference type="Proteomes" id="UP000436088"/>
    </source>
</evidence>
<reference evidence="10" key="1">
    <citation type="submission" date="2019-09" db="EMBL/GenBank/DDBJ databases">
        <title>Draft genome information of white flower Hibiscus syriacus.</title>
        <authorList>
            <person name="Kim Y.-M."/>
        </authorList>
    </citation>
    <scope>NUCLEOTIDE SEQUENCE [LARGE SCALE GENOMIC DNA]</scope>
    <source>
        <strain evidence="10">YM2019G1</strain>
    </source>
</reference>
<evidence type="ECO:0000256" key="6">
    <source>
        <dbReference type="ARBA" id="ARBA00022786"/>
    </source>
</evidence>
<proteinExistence type="predicted"/>
<evidence type="ECO:0000256" key="2">
    <source>
        <dbReference type="ARBA" id="ARBA00004906"/>
    </source>
</evidence>
<dbReference type="InterPro" id="IPR011989">
    <property type="entry name" value="ARM-like"/>
</dbReference>
<dbReference type="SMART" id="SM00504">
    <property type="entry name" value="Ubox"/>
    <property type="match status" value="1"/>
</dbReference>
<accession>A0A6A3ASF4</accession>
<keyword evidence="5" id="KW-0677">Repeat</keyword>
<sequence length="484" mass="52596">MEFQEALMKLVVHKSPTHHRDFFHSIPGKETEKVASTKPKWKILFRRSSSASVSRTCQQSHHRVQPKLIPEEFSCPVSGSLMPDPVIVSSGHTLERVCVEACKNMDFTPTLNDGSVPGFSTAIPNLALKSTIDNWCQNRSLNPPKPLEFSRAQELVRTLSSRNPKTHIGEEEKRISVTERNLIQGVKDVPSVKLDHAVTELTRSSSDESVAAAAFRTPINVVTPPLQLTDRPSCYSSASSSSEIETLTTRNINEEEESFLTKLKSSQAFDIQGALIELRKIRTQESSRAVLCTPRINKVKIVRSGLVPVFINVLKSGSREAQEHACGALFSLAFDDHNKTAIGALGALQPLMHMLRSGTERTRYDSALALYHLSLVQSNRSKLVKNGSVPVLLSIVKSGHMMDRVFLILCNLTSGSDGRAAMLDSGAVRVEVKGAGEGGRCGGGVGKGGEDDEWADKVESEEDVGDVETGERGGTRGSGLGSVA</sequence>
<dbReference type="Proteomes" id="UP000436088">
    <property type="component" value="Unassembled WGS sequence"/>
</dbReference>
<dbReference type="Pfam" id="PF00514">
    <property type="entry name" value="Arm"/>
    <property type="match status" value="2"/>
</dbReference>
<keyword evidence="4" id="KW-0808">Transferase</keyword>
<evidence type="ECO:0000256" key="7">
    <source>
        <dbReference type="PROSITE-ProRule" id="PRU00259"/>
    </source>
</evidence>
<dbReference type="SMART" id="SM00185">
    <property type="entry name" value="ARM"/>
    <property type="match status" value="2"/>
</dbReference>
<dbReference type="InterPro" id="IPR003613">
    <property type="entry name" value="Ubox_domain"/>
</dbReference>
<dbReference type="GO" id="GO:0061630">
    <property type="term" value="F:ubiquitin protein ligase activity"/>
    <property type="evidence" value="ECO:0007669"/>
    <property type="project" value="UniProtKB-EC"/>
</dbReference>
<dbReference type="PANTHER" id="PTHR23315:SF339">
    <property type="entry name" value="U-BOX DOMAIN-CONTAINING PROTEIN 40"/>
    <property type="match status" value="1"/>
</dbReference>
<dbReference type="InterPro" id="IPR000225">
    <property type="entry name" value="Armadillo"/>
</dbReference>
<dbReference type="Gene3D" id="3.30.40.10">
    <property type="entry name" value="Zinc/RING finger domain, C3HC4 (zinc finger)"/>
    <property type="match status" value="1"/>
</dbReference>
<comment type="catalytic activity">
    <reaction evidence="1">
        <text>S-ubiquitinyl-[E2 ubiquitin-conjugating enzyme]-L-cysteine + [acceptor protein]-L-lysine = [E2 ubiquitin-conjugating enzyme]-L-cysteine + N(6)-ubiquitinyl-[acceptor protein]-L-lysine.</text>
        <dbReference type="EC" id="2.3.2.27"/>
    </reaction>
</comment>
<name>A0A6A3ASF4_HIBSY</name>
<dbReference type="PANTHER" id="PTHR23315">
    <property type="entry name" value="U BOX DOMAIN-CONTAINING"/>
    <property type="match status" value="1"/>
</dbReference>